<proteinExistence type="predicted"/>
<comment type="caution">
    <text evidence="2">The sequence shown here is derived from an EMBL/GenBank/DDBJ whole genome shotgun (WGS) entry which is preliminary data.</text>
</comment>
<keyword evidence="1" id="KW-0560">Oxidoreductase</keyword>
<reference evidence="2 3" key="1">
    <citation type="submission" date="2023-08" db="EMBL/GenBank/DDBJ databases">
        <title>Black Yeasts Isolated from many extreme environments.</title>
        <authorList>
            <person name="Coleine C."/>
            <person name="Stajich J.E."/>
            <person name="Selbmann L."/>
        </authorList>
    </citation>
    <scope>NUCLEOTIDE SEQUENCE [LARGE SCALE GENOMIC DNA]</scope>
    <source>
        <strain evidence="2 3">CCFEE 536</strain>
    </source>
</reference>
<dbReference type="InterPro" id="IPR025337">
    <property type="entry name" value="Questin_oxidase-like"/>
</dbReference>
<organism evidence="2 3">
    <name type="scientific">Cryomyces antarcticus</name>
    <dbReference type="NCBI Taxonomy" id="329879"/>
    <lineage>
        <taxon>Eukaryota</taxon>
        <taxon>Fungi</taxon>
        <taxon>Dikarya</taxon>
        <taxon>Ascomycota</taxon>
        <taxon>Pezizomycotina</taxon>
        <taxon>Dothideomycetes</taxon>
        <taxon>Dothideomycetes incertae sedis</taxon>
        <taxon>Cryomyces</taxon>
    </lineage>
</organism>
<evidence type="ECO:0000313" key="2">
    <source>
        <dbReference type="EMBL" id="KAK5257191.1"/>
    </source>
</evidence>
<dbReference type="PANTHER" id="PTHR35870">
    <property type="entry name" value="PROTEIN, PUTATIVE (AFU_ORTHOLOGUE AFUA_5G03330)-RELATED"/>
    <property type="match status" value="1"/>
</dbReference>
<keyword evidence="3" id="KW-1185">Reference proteome</keyword>
<evidence type="ECO:0000313" key="3">
    <source>
        <dbReference type="Proteomes" id="UP001357485"/>
    </source>
</evidence>
<name>A0ABR0LZF9_9PEZI</name>
<protein>
    <submittedName>
        <fullName evidence="2">Uncharacterized protein</fullName>
    </submittedName>
</protein>
<sequence>MDVDHERHHIFFNPSGFHNHIVHHLLSLYALGASTSSIQMQWNGHEPSQRPPGAVDKAVVEAMHDPSQFRSYLNKQEHYPNFLRFFQQKVEEHGWQTVAREYLLKGDEQANDLLARLFAGFLHPLIHLGFGVEFNQPAIVVEALTQAALHDNYLQPFFLGAEKAAEAKKAEEASKTLPRLLDDIRADKRLSTAAHWDDNNKIRDGILKRASNEMIGYASQWTVDPDSLEEKTAEMINAVGKCEPNLQSVSSL</sequence>
<dbReference type="Pfam" id="PF14027">
    <property type="entry name" value="Questin_oxidase"/>
    <property type="match status" value="1"/>
</dbReference>
<dbReference type="EMBL" id="JAVRRA010008274">
    <property type="protein sequence ID" value="KAK5257191.1"/>
    <property type="molecule type" value="Genomic_DNA"/>
</dbReference>
<gene>
    <name evidence="2" type="ORF">LTR16_001340</name>
</gene>
<evidence type="ECO:0000256" key="1">
    <source>
        <dbReference type="ARBA" id="ARBA00023002"/>
    </source>
</evidence>
<accession>A0ABR0LZF9</accession>
<dbReference type="Proteomes" id="UP001357485">
    <property type="component" value="Unassembled WGS sequence"/>
</dbReference>
<dbReference type="PANTHER" id="PTHR35870:SF1">
    <property type="entry name" value="PROTEIN, PUTATIVE (AFU_ORTHOLOGUE AFUA_5G03330)-RELATED"/>
    <property type="match status" value="1"/>
</dbReference>